<gene>
    <name evidence="2" type="ORF">NDU88_004476</name>
</gene>
<reference evidence="2" key="1">
    <citation type="journal article" date="2022" name="bioRxiv">
        <title>Sequencing and chromosome-scale assembly of the giantPleurodeles waltlgenome.</title>
        <authorList>
            <person name="Brown T."/>
            <person name="Elewa A."/>
            <person name="Iarovenko S."/>
            <person name="Subramanian E."/>
            <person name="Araus A.J."/>
            <person name="Petzold A."/>
            <person name="Susuki M."/>
            <person name="Suzuki K.-i.T."/>
            <person name="Hayashi T."/>
            <person name="Toyoda A."/>
            <person name="Oliveira C."/>
            <person name="Osipova E."/>
            <person name="Leigh N.D."/>
            <person name="Simon A."/>
            <person name="Yun M.H."/>
        </authorList>
    </citation>
    <scope>NUCLEOTIDE SEQUENCE</scope>
    <source>
        <strain evidence="2">20211129_DDA</strain>
        <tissue evidence="2">Liver</tissue>
    </source>
</reference>
<evidence type="ECO:0000313" key="3">
    <source>
        <dbReference type="Proteomes" id="UP001066276"/>
    </source>
</evidence>
<dbReference type="EMBL" id="JANPWB010000006">
    <property type="protein sequence ID" value="KAJ1179241.1"/>
    <property type="molecule type" value="Genomic_DNA"/>
</dbReference>
<accession>A0AAV7TSJ2</accession>
<proteinExistence type="predicted"/>
<name>A0AAV7TSJ2_PLEWA</name>
<dbReference type="AlphaFoldDB" id="A0AAV7TSJ2"/>
<keyword evidence="3" id="KW-1185">Reference proteome</keyword>
<sequence>MRGRGCRAGPGASIRVAGRSALPDPPLTCVRCGAGLAQNRSEERALRRTSPLAVQLGCAGGTYPSVPAMPPKPTHSLTPPTFCCPVYAVYSGFRFLARAGVAGLRANFRDLAMLHLPRSAHPNPIPPGLQPRQGGATARAQKHPASRSKHQTL</sequence>
<feature type="compositionally biased region" description="Basic residues" evidence="1">
    <location>
        <begin position="140"/>
        <end position="153"/>
    </location>
</feature>
<evidence type="ECO:0000313" key="2">
    <source>
        <dbReference type="EMBL" id="KAJ1179241.1"/>
    </source>
</evidence>
<dbReference type="Proteomes" id="UP001066276">
    <property type="component" value="Chromosome 3_2"/>
</dbReference>
<organism evidence="2 3">
    <name type="scientific">Pleurodeles waltl</name>
    <name type="common">Iberian ribbed newt</name>
    <dbReference type="NCBI Taxonomy" id="8319"/>
    <lineage>
        <taxon>Eukaryota</taxon>
        <taxon>Metazoa</taxon>
        <taxon>Chordata</taxon>
        <taxon>Craniata</taxon>
        <taxon>Vertebrata</taxon>
        <taxon>Euteleostomi</taxon>
        <taxon>Amphibia</taxon>
        <taxon>Batrachia</taxon>
        <taxon>Caudata</taxon>
        <taxon>Salamandroidea</taxon>
        <taxon>Salamandridae</taxon>
        <taxon>Pleurodelinae</taxon>
        <taxon>Pleurodeles</taxon>
    </lineage>
</organism>
<comment type="caution">
    <text evidence="2">The sequence shown here is derived from an EMBL/GenBank/DDBJ whole genome shotgun (WGS) entry which is preliminary data.</text>
</comment>
<feature type="region of interest" description="Disordered" evidence="1">
    <location>
        <begin position="119"/>
        <end position="153"/>
    </location>
</feature>
<evidence type="ECO:0000256" key="1">
    <source>
        <dbReference type="SAM" id="MobiDB-lite"/>
    </source>
</evidence>
<protein>
    <submittedName>
        <fullName evidence="2">Uncharacterized protein</fullName>
    </submittedName>
</protein>